<feature type="domain" description="Carboxylesterase type B" evidence="4">
    <location>
        <begin position="27"/>
        <end position="523"/>
    </location>
</feature>
<keyword evidence="2 3" id="KW-0378">Hydrolase</keyword>
<dbReference type="PANTHER" id="PTHR11559">
    <property type="entry name" value="CARBOXYLESTERASE"/>
    <property type="match status" value="1"/>
</dbReference>
<dbReference type="GO" id="GO:0016787">
    <property type="term" value="F:hydrolase activity"/>
    <property type="evidence" value="ECO:0007669"/>
    <property type="project" value="UniProtKB-KW"/>
</dbReference>
<evidence type="ECO:0000313" key="6">
    <source>
        <dbReference type="Proteomes" id="UP001144280"/>
    </source>
</evidence>
<gene>
    <name evidence="5" type="ORF">Pa4123_67920</name>
</gene>
<dbReference type="InterPro" id="IPR019826">
    <property type="entry name" value="Carboxylesterase_B_AS"/>
</dbReference>
<comment type="caution">
    <text evidence="5">The sequence shown here is derived from an EMBL/GenBank/DDBJ whole genome shotgun (WGS) entry which is preliminary data.</text>
</comment>
<dbReference type="InterPro" id="IPR029058">
    <property type="entry name" value="AB_hydrolase_fold"/>
</dbReference>
<evidence type="ECO:0000256" key="1">
    <source>
        <dbReference type="ARBA" id="ARBA00005964"/>
    </source>
</evidence>
<proteinExistence type="inferred from homology"/>
<dbReference type="InterPro" id="IPR002018">
    <property type="entry name" value="CarbesteraseB"/>
</dbReference>
<dbReference type="Gene3D" id="3.40.50.1820">
    <property type="entry name" value="alpha/beta hydrolase"/>
    <property type="match status" value="1"/>
</dbReference>
<evidence type="ECO:0000256" key="3">
    <source>
        <dbReference type="RuleBase" id="RU361235"/>
    </source>
</evidence>
<dbReference type="Proteomes" id="UP001144280">
    <property type="component" value="Unassembled WGS sequence"/>
</dbReference>
<evidence type="ECO:0000313" key="5">
    <source>
        <dbReference type="EMBL" id="GLI01516.1"/>
    </source>
</evidence>
<protein>
    <recommendedName>
        <fullName evidence="3">Carboxylic ester hydrolase</fullName>
        <ecNumber evidence="3">3.1.1.-</ecNumber>
    </recommendedName>
</protein>
<dbReference type="EMBL" id="BSDI01000045">
    <property type="protein sequence ID" value="GLI01516.1"/>
    <property type="molecule type" value="Genomic_DNA"/>
</dbReference>
<evidence type="ECO:0000259" key="4">
    <source>
        <dbReference type="Pfam" id="PF00135"/>
    </source>
</evidence>
<accession>A0ABQ5R452</accession>
<keyword evidence="6" id="KW-1185">Reference proteome</keyword>
<organism evidence="5 6">
    <name type="scientific">Phytohabitans aurantiacus</name>
    <dbReference type="NCBI Taxonomy" id="3016789"/>
    <lineage>
        <taxon>Bacteria</taxon>
        <taxon>Bacillati</taxon>
        <taxon>Actinomycetota</taxon>
        <taxon>Actinomycetes</taxon>
        <taxon>Micromonosporales</taxon>
        <taxon>Micromonosporaceae</taxon>
    </lineage>
</organism>
<dbReference type="Pfam" id="PF00135">
    <property type="entry name" value="COesterase"/>
    <property type="match status" value="1"/>
</dbReference>
<name>A0ABQ5R452_9ACTN</name>
<dbReference type="PROSITE" id="PS00122">
    <property type="entry name" value="CARBOXYLESTERASE_B_1"/>
    <property type="match status" value="1"/>
</dbReference>
<dbReference type="EC" id="3.1.1.-" evidence="3"/>
<dbReference type="InterPro" id="IPR050309">
    <property type="entry name" value="Type-B_Carboxylest/Lipase"/>
</dbReference>
<feature type="signal peptide" evidence="3">
    <location>
        <begin position="1"/>
        <end position="17"/>
    </location>
</feature>
<comment type="similarity">
    <text evidence="1 3">Belongs to the type-B carboxylesterase/lipase family.</text>
</comment>
<dbReference type="SUPFAM" id="SSF53474">
    <property type="entry name" value="alpha/beta-Hydrolases"/>
    <property type="match status" value="1"/>
</dbReference>
<sequence length="529" mass="55461">MVAGIVAAIATTGVAVAAVPAAHAADAAVVRTDRGMVRGAAGADHRTFQGIPYAAPPVGELRWASPRLAQAWHGVRDATRPGSDCAQTAGFLGDPSSDAEDCLYLNVTTPRRQAARPRPVLVFIHGGGFFSGSGRLYGAERLAANGDLVVVTPNYRLGVFGFLAHPALGERSGDFGLEDQQAALRWVRRNAAAFGGDPGNVTIVGESAGSVSICGHLAAPSSAGLFQRAIMQSGPCTVTTEWPYARDGGNWYPRPRAVADREGEALAGRLGCALPAPASVATCLRGQPVAALLEASAGGQGYGPVYGGGVLPIGPAEAMATGRFARVPVIHGTTRDEHRTFVAAIEQFTGHVVTAEDYQAEVQSVLGADAPRVLARYPLADFPSPSVALATVWTDAAWACPALATDRALARHVPTYGYEFADQDAPWAVDGAPPSFPTGAFHAAELQYLFTDEQFPGPVTPAQWRLADQMIAYWSRFAHTGNPNGPGLPHWALFDDRTGLVRSLAPGRIGTADLGRDHRCGFWQSTGSL</sequence>
<keyword evidence="3" id="KW-0732">Signal</keyword>
<evidence type="ECO:0000256" key="2">
    <source>
        <dbReference type="ARBA" id="ARBA00022801"/>
    </source>
</evidence>
<feature type="chain" id="PRO_5044966585" description="Carboxylic ester hydrolase" evidence="3">
    <location>
        <begin position="18"/>
        <end position="529"/>
    </location>
</feature>
<reference evidence="5" key="1">
    <citation type="submission" date="2022-12" db="EMBL/GenBank/DDBJ databases">
        <title>New Phytohabitans aurantiacus sp. RD004123 nov., an actinomycete isolated from soil.</title>
        <authorList>
            <person name="Triningsih D.W."/>
            <person name="Harunari E."/>
            <person name="Igarashi Y."/>
        </authorList>
    </citation>
    <scope>NUCLEOTIDE SEQUENCE</scope>
    <source>
        <strain evidence="5">RD004123</strain>
    </source>
</reference>